<sequence length="71" mass="8105">MYRDNSNIVATGTLGGLVQHIQLLKNEEFSWIPEYKQVFNFTDEVSEISIWHGSIDIMDVVLAAEMFGISR</sequence>
<keyword evidence="2" id="KW-1185">Reference proteome</keyword>
<dbReference type="GeneID" id="20321522"/>
<dbReference type="RefSeq" id="XP_009171106.1">
    <property type="nucleotide sequence ID" value="XM_009172842.1"/>
</dbReference>
<name>A0A074ZD56_OPIVI</name>
<proteinExistence type="predicted"/>
<gene>
    <name evidence="1" type="ORF">T265_07343</name>
</gene>
<dbReference type="Proteomes" id="UP000054324">
    <property type="component" value="Unassembled WGS sequence"/>
</dbReference>
<protein>
    <submittedName>
        <fullName evidence="1">Uncharacterized protein</fullName>
    </submittedName>
</protein>
<evidence type="ECO:0000313" key="1">
    <source>
        <dbReference type="EMBL" id="KER25118.1"/>
    </source>
</evidence>
<accession>A0A074ZD56</accession>
<dbReference type="AlphaFoldDB" id="A0A074ZD56"/>
<reference evidence="1 2" key="1">
    <citation type="submission" date="2013-11" db="EMBL/GenBank/DDBJ databases">
        <title>Opisthorchis viverrini - life in the bile duct.</title>
        <authorList>
            <person name="Young N.D."/>
            <person name="Nagarajan N."/>
            <person name="Lin S.J."/>
            <person name="Korhonen P.K."/>
            <person name="Jex A.R."/>
            <person name="Hall R.S."/>
            <person name="Safavi-Hemami H."/>
            <person name="Kaewkong W."/>
            <person name="Bertrand D."/>
            <person name="Gao S."/>
            <person name="Seet Q."/>
            <person name="Wongkham S."/>
            <person name="Teh B.T."/>
            <person name="Wongkham C."/>
            <person name="Intapan P.M."/>
            <person name="Maleewong W."/>
            <person name="Yang X."/>
            <person name="Hu M."/>
            <person name="Wang Z."/>
            <person name="Hofmann A."/>
            <person name="Sternberg P.W."/>
            <person name="Tan P."/>
            <person name="Wang J."/>
            <person name="Gasser R.B."/>
        </authorList>
    </citation>
    <scope>NUCLEOTIDE SEQUENCE [LARGE SCALE GENOMIC DNA]</scope>
</reference>
<organism evidence="1 2">
    <name type="scientific">Opisthorchis viverrini</name>
    <name type="common">Southeast Asian liver fluke</name>
    <dbReference type="NCBI Taxonomy" id="6198"/>
    <lineage>
        <taxon>Eukaryota</taxon>
        <taxon>Metazoa</taxon>
        <taxon>Spiralia</taxon>
        <taxon>Lophotrochozoa</taxon>
        <taxon>Platyhelminthes</taxon>
        <taxon>Trematoda</taxon>
        <taxon>Digenea</taxon>
        <taxon>Opisthorchiida</taxon>
        <taxon>Opisthorchiata</taxon>
        <taxon>Opisthorchiidae</taxon>
        <taxon>Opisthorchis</taxon>
    </lineage>
</organism>
<dbReference type="KEGG" id="ovi:T265_07343"/>
<dbReference type="EMBL" id="KL596786">
    <property type="protein sequence ID" value="KER25118.1"/>
    <property type="molecule type" value="Genomic_DNA"/>
</dbReference>
<evidence type="ECO:0000313" key="2">
    <source>
        <dbReference type="Proteomes" id="UP000054324"/>
    </source>
</evidence>
<dbReference type="CTD" id="20321522"/>